<dbReference type="Gene3D" id="1.50.10.10">
    <property type="match status" value="1"/>
</dbReference>
<dbReference type="GO" id="GO:0016787">
    <property type="term" value="F:hydrolase activity"/>
    <property type="evidence" value="ECO:0007669"/>
    <property type="project" value="UniProtKB-KW"/>
</dbReference>
<dbReference type="InterPro" id="IPR010905">
    <property type="entry name" value="Glyco_hydro_88"/>
</dbReference>
<keyword evidence="3" id="KW-1185">Reference proteome</keyword>
<keyword evidence="2" id="KW-0808">Transferase</keyword>
<sequence length="351" mass="39238">MLADYIDDYVTRYQPYKGGNWCYEDGCIYRGLELLHIETGDPRWLDHLHRLADAQIGDDGSLAGYNLSDYNIDNVLPGRALLYLQQQTGEPRYMTAADLLARQLQTHPRTQSGVYWHKLRYPWQIWLDGIYMGQPFRIAHAQAKGQPEDVADSLRQIDIALKALLDAEAGLYRHAFDEAREQPWADKKTGQSPAFWARAIGWLAMALVDVADLVGDDFAPLKGRTVDLLNRLQALRQPDGLWLQVIDRPDLTGNYQEMSTSAMFAYALLRGARLGLVDQPSGLAETLFAQAVKPKSGGGHEMVEICEVAGLGMFENRYRDGSAEYYLTERRVADDAKGVGPLMMAAALAGV</sequence>
<protein>
    <submittedName>
        <fullName evidence="2">Di-trans,poly-cis-decaprenylcistransferase</fullName>
    </submittedName>
</protein>
<dbReference type="PANTHER" id="PTHR33886">
    <property type="entry name" value="UNSATURATED RHAMNOGALACTURONAN HYDROLASE (EUROFUNG)"/>
    <property type="match status" value="1"/>
</dbReference>
<evidence type="ECO:0000313" key="3">
    <source>
        <dbReference type="Proteomes" id="UP000233742"/>
    </source>
</evidence>
<dbReference type="OrthoDB" id="6381507at2"/>
<dbReference type="EMBL" id="CP025408">
    <property type="protein sequence ID" value="AUH34350.1"/>
    <property type="molecule type" value="Genomic_DNA"/>
</dbReference>
<evidence type="ECO:0000313" key="2">
    <source>
        <dbReference type="EMBL" id="AUH34350.1"/>
    </source>
</evidence>
<proteinExistence type="predicted"/>
<organism evidence="2 3">
    <name type="scientific">Paracoccus tegillarcae</name>
    <dbReference type="NCBI Taxonomy" id="1529068"/>
    <lineage>
        <taxon>Bacteria</taxon>
        <taxon>Pseudomonadati</taxon>
        <taxon>Pseudomonadota</taxon>
        <taxon>Alphaproteobacteria</taxon>
        <taxon>Rhodobacterales</taxon>
        <taxon>Paracoccaceae</taxon>
        <taxon>Paracoccus</taxon>
    </lineage>
</organism>
<reference evidence="2 3" key="1">
    <citation type="submission" date="2017-12" db="EMBL/GenBank/DDBJ databases">
        <authorList>
            <person name="Hurst M.R.H."/>
        </authorList>
    </citation>
    <scope>NUCLEOTIDE SEQUENCE [LARGE SCALE GENOMIC DNA]</scope>
    <source>
        <strain evidence="2 3">BM15</strain>
    </source>
</reference>
<dbReference type="InterPro" id="IPR012341">
    <property type="entry name" value="6hp_glycosidase-like_sf"/>
</dbReference>
<keyword evidence="1" id="KW-0378">Hydrolase</keyword>
<dbReference type="Pfam" id="PF07470">
    <property type="entry name" value="Glyco_hydro_88"/>
    <property type="match status" value="1"/>
</dbReference>
<dbReference type="AlphaFoldDB" id="A0A2K9EHB0"/>
<accession>A0A2K9EHB0</accession>
<dbReference type="InterPro" id="IPR052043">
    <property type="entry name" value="PolySaccharide_Degr_Enz"/>
</dbReference>
<dbReference type="PANTHER" id="PTHR33886:SF8">
    <property type="entry name" value="UNSATURATED RHAMNOGALACTURONAN HYDROLASE (EUROFUNG)"/>
    <property type="match status" value="1"/>
</dbReference>
<gene>
    <name evidence="2" type="ORF">CUV01_14010</name>
</gene>
<dbReference type="KEGG" id="paro:CUV01_14010"/>
<dbReference type="InterPro" id="IPR008928">
    <property type="entry name" value="6-hairpin_glycosidase_sf"/>
</dbReference>
<evidence type="ECO:0000256" key="1">
    <source>
        <dbReference type="ARBA" id="ARBA00022801"/>
    </source>
</evidence>
<dbReference type="SUPFAM" id="SSF48208">
    <property type="entry name" value="Six-hairpin glycosidases"/>
    <property type="match status" value="1"/>
</dbReference>
<dbReference type="GO" id="GO:0005975">
    <property type="term" value="P:carbohydrate metabolic process"/>
    <property type="evidence" value="ECO:0007669"/>
    <property type="project" value="InterPro"/>
</dbReference>
<dbReference type="Proteomes" id="UP000233742">
    <property type="component" value="Chromosome"/>
</dbReference>
<dbReference type="GO" id="GO:0016740">
    <property type="term" value="F:transferase activity"/>
    <property type="evidence" value="ECO:0007669"/>
    <property type="project" value="UniProtKB-KW"/>
</dbReference>
<name>A0A2K9EHB0_9RHOB</name>
<dbReference type="RefSeq" id="WP_101461012.1">
    <property type="nucleotide sequence ID" value="NZ_CP025408.1"/>
</dbReference>